<evidence type="ECO:0000313" key="2">
    <source>
        <dbReference type="EMBL" id="KDP42722.1"/>
    </source>
</evidence>
<name>A0A067L2W1_JATCU</name>
<keyword evidence="1" id="KW-0812">Transmembrane</keyword>
<sequence>MARSGACQALEVWMSQHGLRCLARSGEVPEHGRARLWKSGTYVARACFSCTGQVFISNAGTGVRFSTGWGVRASGSPVQVRARACALARAGACAPLTLCLFYLVFSTGMLMSTI</sequence>
<keyword evidence="1" id="KW-0472">Membrane</keyword>
<feature type="transmembrane region" description="Helical" evidence="1">
    <location>
        <begin position="86"/>
        <end position="105"/>
    </location>
</feature>
<reference evidence="2 3" key="1">
    <citation type="journal article" date="2014" name="PLoS ONE">
        <title>Global Analysis of Gene Expression Profiles in Physic Nut (Jatropha curcas L.) Seedlings Exposed to Salt Stress.</title>
        <authorList>
            <person name="Zhang L."/>
            <person name="Zhang C."/>
            <person name="Wu P."/>
            <person name="Chen Y."/>
            <person name="Li M."/>
            <person name="Jiang H."/>
            <person name="Wu G."/>
        </authorList>
    </citation>
    <scope>NUCLEOTIDE SEQUENCE [LARGE SCALE GENOMIC DNA]</scope>
    <source>
        <strain evidence="3">cv. GZQX0401</strain>
        <tissue evidence="2">Young leaves</tissue>
    </source>
</reference>
<evidence type="ECO:0000256" key="1">
    <source>
        <dbReference type="SAM" id="Phobius"/>
    </source>
</evidence>
<dbReference type="AlphaFoldDB" id="A0A067L2W1"/>
<gene>
    <name evidence="2" type="ORF">JCGZ_23662</name>
</gene>
<organism evidence="2 3">
    <name type="scientific">Jatropha curcas</name>
    <name type="common">Barbados nut</name>
    <dbReference type="NCBI Taxonomy" id="180498"/>
    <lineage>
        <taxon>Eukaryota</taxon>
        <taxon>Viridiplantae</taxon>
        <taxon>Streptophyta</taxon>
        <taxon>Embryophyta</taxon>
        <taxon>Tracheophyta</taxon>
        <taxon>Spermatophyta</taxon>
        <taxon>Magnoliopsida</taxon>
        <taxon>eudicotyledons</taxon>
        <taxon>Gunneridae</taxon>
        <taxon>Pentapetalae</taxon>
        <taxon>rosids</taxon>
        <taxon>fabids</taxon>
        <taxon>Malpighiales</taxon>
        <taxon>Euphorbiaceae</taxon>
        <taxon>Crotonoideae</taxon>
        <taxon>Jatropheae</taxon>
        <taxon>Jatropha</taxon>
    </lineage>
</organism>
<accession>A0A067L2W1</accession>
<dbReference type="EMBL" id="KK914288">
    <property type="protein sequence ID" value="KDP42722.1"/>
    <property type="molecule type" value="Genomic_DNA"/>
</dbReference>
<protein>
    <submittedName>
        <fullName evidence="2">Uncharacterized protein</fullName>
    </submittedName>
</protein>
<dbReference type="Proteomes" id="UP000027138">
    <property type="component" value="Unassembled WGS sequence"/>
</dbReference>
<keyword evidence="1" id="KW-1133">Transmembrane helix</keyword>
<keyword evidence="3" id="KW-1185">Reference proteome</keyword>
<evidence type="ECO:0000313" key="3">
    <source>
        <dbReference type="Proteomes" id="UP000027138"/>
    </source>
</evidence>
<proteinExistence type="predicted"/>